<name>A0AA92QD84_RALSL</name>
<evidence type="ECO:0000313" key="2">
    <source>
        <dbReference type="EMBL" id="QOK99015.1"/>
    </source>
</evidence>
<feature type="domain" description="DUF1843" evidence="1">
    <location>
        <begin position="10"/>
        <end position="44"/>
    </location>
</feature>
<dbReference type="Pfam" id="PF08898">
    <property type="entry name" value="DUF1843"/>
    <property type="match status" value="1"/>
</dbReference>
<gene>
    <name evidence="2" type="ORF">HF909_21780</name>
</gene>
<geneLocation type="plasmid" evidence="2 3">
    <name>pUW774mp</name>
</geneLocation>
<evidence type="ECO:0000313" key="3">
    <source>
        <dbReference type="Proteomes" id="UP000593970"/>
    </source>
</evidence>
<evidence type="ECO:0000259" key="1">
    <source>
        <dbReference type="Pfam" id="PF08898"/>
    </source>
</evidence>
<protein>
    <submittedName>
        <fullName evidence="2">DUF1843 domain-containing protein</fullName>
    </submittedName>
</protein>
<dbReference type="InterPro" id="IPR014994">
    <property type="entry name" value="DUF1843"/>
</dbReference>
<dbReference type="Proteomes" id="UP000593970">
    <property type="component" value="Plasmid pUW774mp"/>
</dbReference>
<organism evidence="2 3">
    <name type="scientific">Ralstonia solanacearum</name>
    <name type="common">Pseudomonas solanacearum</name>
    <dbReference type="NCBI Taxonomy" id="305"/>
    <lineage>
        <taxon>Bacteria</taxon>
        <taxon>Pseudomonadati</taxon>
        <taxon>Pseudomonadota</taxon>
        <taxon>Betaproteobacteria</taxon>
        <taxon>Burkholderiales</taxon>
        <taxon>Burkholderiaceae</taxon>
        <taxon>Ralstonia</taxon>
        <taxon>Ralstonia solanacearum species complex</taxon>
    </lineage>
</organism>
<dbReference type="EMBL" id="CP051170">
    <property type="protein sequence ID" value="QOK99015.1"/>
    <property type="molecule type" value="Genomic_DNA"/>
</dbReference>
<accession>A0AA92QD84</accession>
<reference evidence="3" key="1">
    <citation type="submission" date="2020-04" db="EMBL/GenBank/DDBJ databases">
        <title>Ralstonia solanacearum UW576, UW763, UW773, and UW774.</title>
        <authorList>
            <person name="Steidl O."/>
            <person name="Truchon A."/>
            <person name="Allen C."/>
        </authorList>
    </citation>
    <scope>NUCLEOTIDE SEQUENCE [LARGE SCALE GENOMIC DNA]</scope>
    <source>
        <strain evidence="3">UW774</strain>
        <plasmid evidence="3">pUW774mp</plasmid>
    </source>
</reference>
<dbReference type="AlphaFoldDB" id="A0AA92QD84"/>
<proteinExistence type="predicted"/>
<sequence length="80" mass="8708">MKKRPGSAVPYGPPIHEAVAQGDIARFRSLLKTVECSLEELAKLDAETLIKGDARSADPSEYEEIRKAVISLAEAVKTLK</sequence>
<keyword evidence="2" id="KW-0614">Plasmid</keyword>